<dbReference type="AlphaFoldDB" id="A0A831THX8"/>
<keyword evidence="1" id="KW-0812">Transmembrane</keyword>
<evidence type="ECO:0000256" key="1">
    <source>
        <dbReference type="SAM" id="Phobius"/>
    </source>
</evidence>
<reference evidence="2" key="1">
    <citation type="journal article" date="2020" name="mSystems">
        <title>Genome- and Community-Level Interaction Insights into Carbon Utilization and Element Cycling Functions of Hydrothermarchaeota in Hydrothermal Sediment.</title>
        <authorList>
            <person name="Zhou Z."/>
            <person name="Liu Y."/>
            <person name="Xu W."/>
            <person name="Pan J."/>
            <person name="Luo Z.H."/>
            <person name="Li M."/>
        </authorList>
    </citation>
    <scope>NUCLEOTIDE SEQUENCE [LARGE SCALE GENOMIC DNA]</scope>
    <source>
        <strain evidence="2">SpSt-210</strain>
    </source>
</reference>
<dbReference type="InterPro" id="IPR036259">
    <property type="entry name" value="MFS_trans_sf"/>
</dbReference>
<evidence type="ECO:0000313" key="2">
    <source>
        <dbReference type="EMBL" id="HEG92676.1"/>
    </source>
</evidence>
<sequence>MPSRSRSAASIAALASYWSVMLLRQVNEPLYAAWINQGLSSSVRATVLSISSQADALGQIAGGPLVGLIGLHISVQAALGISAGALVPAVLLLLVVARHQALLSARRPSVADPAAGDGWR</sequence>
<evidence type="ECO:0008006" key="3">
    <source>
        <dbReference type="Google" id="ProtNLM"/>
    </source>
</evidence>
<feature type="transmembrane region" description="Helical" evidence="1">
    <location>
        <begin position="73"/>
        <end position="97"/>
    </location>
</feature>
<protein>
    <recommendedName>
        <fullName evidence="3">MFS transporter</fullName>
    </recommendedName>
</protein>
<organism evidence="2">
    <name type="scientific">Thermorudis peleae</name>
    <dbReference type="NCBI Taxonomy" id="1382356"/>
    <lineage>
        <taxon>Bacteria</taxon>
        <taxon>Pseudomonadati</taxon>
        <taxon>Thermomicrobiota</taxon>
        <taxon>Thermomicrobia</taxon>
        <taxon>Thermomicrobia incertae sedis</taxon>
        <taxon>Thermorudis</taxon>
    </lineage>
</organism>
<keyword evidence="1" id="KW-0472">Membrane</keyword>
<gene>
    <name evidence="2" type="ORF">ENP34_14755</name>
</gene>
<name>A0A831THX8_9BACT</name>
<dbReference type="EMBL" id="DSIY01000343">
    <property type="protein sequence ID" value="HEG92676.1"/>
    <property type="molecule type" value="Genomic_DNA"/>
</dbReference>
<comment type="caution">
    <text evidence="2">The sequence shown here is derived from an EMBL/GenBank/DDBJ whole genome shotgun (WGS) entry which is preliminary data.</text>
</comment>
<proteinExistence type="predicted"/>
<accession>A0A831THX8</accession>
<dbReference type="PANTHER" id="PTHR23530">
    <property type="entry name" value="TRANSPORT PROTEIN-RELATED"/>
    <property type="match status" value="1"/>
</dbReference>
<keyword evidence="1" id="KW-1133">Transmembrane helix</keyword>
<dbReference type="PANTHER" id="PTHR23530:SF1">
    <property type="entry name" value="PERMEASE, MAJOR FACILITATOR SUPERFAMILY-RELATED"/>
    <property type="match status" value="1"/>
</dbReference>
<dbReference type="InterPro" id="IPR053160">
    <property type="entry name" value="MFS_DHA3_Transporter"/>
</dbReference>
<dbReference type="SUPFAM" id="SSF103473">
    <property type="entry name" value="MFS general substrate transporter"/>
    <property type="match status" value="1"/>
</dbReference>